<organism evidence="1 2">
    <name type="scientific">Candidatus Sungiibacteriota bacterium</name>
    <dbReference type="NCBI Taxonomy" id="2750080"/>
    <lineage>
        <taxon>Bacteria</taxon>
        <taxon>Candidatus Sungiibacteriota</taxon>
    </lineage>
</organism>
<name>A0A932VSI7_9BACT</name>
<evidence type="ECO:0000313" key="2">
    <source>
        <dbReference type="Proteomes" id="UP000753196"/>
    </source>
</evidence>
<evidence type="ECO:0000313" key="1">
    <source>
        <dbReference type="EMBL" id="MBI3631226.1"/>
    </source>
</evidence>
<dbReference type="Proteomes" id="UP000753196">
    <property type="component" value="Unassembled WGS sequence"/>
</dbReference>
<dbReference type="AlphaFoldDB" id="A0A932VSI7"/>
<reference evidence="1" key="1">
    <citation type="submission" date="2020-07" db="EMBL/GenBank/DDBJ databases">
        <title>Huge and variable diversity of episymbiotic CPR bacteria and DPANN archaea in groundwater ecosystems.</title>
        <authorList>
            <person name="He C.Y."/>
            <person name="Keren R."/>
            <person name="Whittaker M."/>
            <person name="Farag I.F."/>
            <person name="Doudna J."/>
            <person name="Cate J.H.D."/>
            <person name="Banfield J.F."/>
        </authorList>
    </citation>
    <scope>NUCLEOTIDE SEQUENCE</scope>
    <source>
        <strain evidence="1">NC_groundwater_973_Pr1_S-0.2um_54_13</strain>
    </source>
</reference>
<sequence length="50" mass="5704">MEHTKNGNRLKIQFFSDLDAWKEGHDLALAVYGTTKSFLIKKSKAIIHNS</sequence>
<comment type="caution">
    <text evidence="1">The sequence shown here is derived from an EMBL/GenBank/DDBJ whole genome shotgun (WGS) entry which is preliminary data.</text>
</comment>
<accession>A0A932VSI7</accession>
<gene>
    <name evidence="1" type="ORF">HY221_02715</name>
</gene>
<dbReference type="EMBL" id="JACQCR010000062">
    <property type="protein sequence ID" value="MBI3631226.1"/>
    <property type="molecule type" value="Genomic_DNA"/>
</dbReference>
<protein>
    <submittedName>
        <fullName evidence="1">Uncharacterized protein</fullName>
    </submittedName>
</protein>
<proteinExistence type="predicted"/>